<proteinExistence type="predicted"/>
<keyword evidence="2" id="KW-0472">Membrane</keyword>
<dbReference type="AlphaFoldDB" id="A0A8T0TCX3"/>
<comment type="caution">
    <text evidence="3">The sequence shown here is derived from an EMBL/GenBank/DDBJ whole genome shotgun (WGS) entry which is preliminary data.</text>
</comment>
<evidence type="ECO:0000256" key="2">
    <source>
        <dbReference type="SAM" id="Phobius"/>
    </source>
</evidence>
<accession>A0A8T0TCX3</accession>
<feature type="transmembrane region" description="Helical" evidence="2">
    <location>
        <begin position="12"/>
        <end position="30"/>
    </location>
</feature>
<gene>
    <name evidence="3" type="ORF">PVAP13_4NG189711</name>
</gene>
<keyword evidence="2" id="KW-1133">Transmembrane helix</keyword>
<evidence type="ECO:0000313" key="4">
    <source>
        <dbReference type="Proteomes" id="UP000823388"/>
    </source>
</evidence>
<sequence>MGWLGPRSGRLMGFLWTSYPFPFFFLIGVFDHRIFQHLVLLGCLSRPTQCRQQPLKAEGTSRSSPDSLTNTSSNATAVNSPSDRSKFKLIFCEKQPGNYCFIHCFCCLSREKCWPTEADCKLNCPACDPKCPPQTAVEGRPLHQ</sequence>
<dbReference type="EMBL" id="CM029044">
    <property type="protein sequence ID" value="KAG2607045.1"/>
    <property type="molecule type" value="Genomic_DNA"/>
</dbReference>
<evidence type="ECO:0000313" key="3">
    <source>
        <dbReference type="EMBL" id="KAG2607045.1"/>
    </source>
</evidence>
<dbReference type="Proteomes" id="UP000823388">
    <property type="component" value="Chromosome 4N"/>
</dbReference>
<reference evidence="3" key="1">
    <citation type="submission" date="2020-05" db="EMBL/GenBank/DDBJ databases">
        <title>WGS assembly of Panicum virgatum.</title>
        <authorList>
            <person name="Lovell J.T."/>
            <person name="Jenkins J."/>
            <person name="Shu S."/>
            <person name="Juenger T.E."/>
            <person name="Schmutz J."/>
        </authorList>
    </citation>
    <scope>NUCLEOTIDE SEQUENCE</scope>
    <source>
        <strain evidence="3">AP13</strain>
    </source>
</reference>
<protein>
    <submittedName>
        <fullName evidence="3">Uncharacterized protein</fullName>
    </submittedName>
</protein>
<keyword evidence="4" id="KW-1185">Reference proteome</keyword>
<organism evidence="3 4">
    <name type="scientific">Panicum virgatum</name>
    <name type="common">Blackwell switchgrass</name>
    <dbReference type="NCBI Taxonomy" id="38727"/>
    <lineage>
        <taxon>Eukaryota</taxon>
        <taxon>Viridiplantae</taxon>
        <taxon>Streptophyta</taxon>
        <taxon>Embryophyta</taxon>
        <taxon>Tracheophyta</taxon>
        <taxon>Spermatophyta</taxon>
        <taxon>Magnoliopsida</taxon>
        <taxon>Liliopsida</taxon>
        <taxon>Poales</taxon>
        <taxon>Poaceae</taxon>
        <taxon>PACMAD clade</taxon>
        <taxon>Panicoideae</taxon>
        <taxon>Panicodae</taxon>
        <taxon>Paniceae</taxon>
        <taxon>Panicinae</taxon>
        <taxon>Panicum</taxon>
        <taxon>Panicum sect. Hiantes</taxon>
    </lineage>
</organism>
<feature type="region of interest" description="Disordered" evidence="1">
    <location>
        <begin position="55"/>
        <end position="82"/>
    </location>
</feature>
<keyword evidence="2" id="KW-0812">Transmembrane</keyword>
<name>A0A8T0TCX3_PANVG</name>
<feature type="compositionally biased region" description="Polar residues" evidence="1">
    <location>
        <begin position="60"/>
        <end position="82"/>
    </location>
</feature>
<evidence type="ECO:0000256" key="1">
    <source>
        <dbReference type="SAM" id="MobiDB-lite"/>
    </source>
</evidence>